<evidence type="ECO:0000313" key="2">
    <source>
        <dbReference type="Proteomes" id="UP001141806"/>
    </source>
</evidence>
<name>A0A9Q0KLM0_9MAGN</name>
<organism evidence="1 2">
    <name type="scientific">Protea cynaroides</name>
    <dbReference type="NCBI Taxonomy" id="273540"/>
    <lineage>
        <taxon>Eukaryota</taxon>
        <taxon>Viridiplantae</taxon>
        <taxon>Streptophyta</taxon>
        <taxon>Embryophyta</taxon>
        <taxon>Tracheophyta</taxon>
        <taxon>Spermatophyta</taxon>
        <taxon>Magnoliopsida</taxon>
        <taxon>Proteales</taxon>
        <taxon>Proteaceae</taxon>
        <taxon>Protea</taxon>
    </lineage>
</organism>
<protein>
    <submittedName>
        <fullName evidence="1">Uncharacterized protein</fullName>
    </submittedName>
</protein>
<dbReference type="Proteomes" id="UP001141806">
    <property type="component" value="Unassembled WGS sequence"/>
</dbReference>
<keyword evidence="2" id="KW-1185">Reference proteome</keyword>
<accession>A0A9Q0KLM0</accession>
<dbReference type="EMBL" id="JAMYWD010000004">
    <property type="protein sequence ID" value="KAJ4972862.1"/>
    <property type="molecule type" value="Genomic_DNA"/>
</dbReference>
<sequence length="100" mass="11076">MRLTETKLRETKADESSLSRGRQRLVCRQLTQESGVNTILLLGFKLFEFPNQKGKLSALKLVCKFSGLPRVVAETENSLEKVKRKLTSGSGRNLLAGATP</sequence>
<gene>
    <name evidence="1" type="ORF">NE237_006036</name>
</gene>
<dbReference type="AlphaFoldDB" id="A0A9Q0KLM0"/>
<evidence type="ECO:0000313" key="1">
    <source>
        <dbReference type="EMBL" id="KAJ4972862.1"/>
    </source>
</evidence>
<comment type="caution">
    <text evidence="1">The sequence shown here is derived from an EMBL/GenBank/DDBJ whole genome shotgun (WGS) entry which is preliminary data.</text>
</comment>
<proteinExistence type="predicted"/>
<reference evidence="1" key="1">
    <citation type="journal article" date="2023" name="Plant J.">
        <title>The genome of the king protea, Protea cynaroides.</title>
        <authorList>
            <person name="Chang J."/>
            <person name="Duong T.A."/>
            <person name="Schoeman C."/>
            <person name="Ma X."/>
            <person name="Roodt D."/>
            <person name="Barker N."/>
            <person name="Li Z."/>
            <person name="Van de Peer Y."/>
            <person name="Mizrachi E."/>
        </authorList>
    </citation>
    <scope>NUCLEOTIDE SEQUENCE</scope>
    <source>
        <tissue evidence="1">Young leaves</tissue>
    </source>
</reference>